<dbReference type="Proteomes" id="UP000244722">
    <property type="component" value="Unassembled WGS sequence"/>
</dbReference>
<name>A0A2T6Z9I7_TUBBO</name>
<evidence type="ECO:0000313" key="2">
    <source>
        <dbReference type="EMBL" id="PUU72158.1"/>
    </source>
</evidence>
<keyword evidence="3" id="KW-1185">Reference proteome</keyword>
<keyword evidence="1" id="KW-0812">Transmembrane</keyword>
<protein>
    <submittedName>
        <fullName evidence="2">Uncharacterized protein</fullName>
    </submittedName>
</protein>
<keyword evidence="1" id="KW-0472">Membrane</keyword>
<evidence type="ECO:0000256" key="1">
    <source>
        <dbReference type="SAM" id="Phobius"/>
    </source>
</evidence>
<evidence type="ECO:0000313" key="3">
    <source>
        <dbReference type="Proteomes" id="UP000244722"/>
    </source>
</evidence>
<organism evidence="2 3">
    <name type="scientific">Tuber borchii</name>
    <name type="common">White truffle</name>
    <dbReference type="NCBI Taxonomy" id="42251"/>
    <lineage>
        <taxon>Eukaryota</taxon>
        <taxon>Fungi</taxon>
        <taxon>Dikarya</taxon>
        <taxon>Ascomycota</taxon>
        <taxon>Pezizomycotina</taxon>
        <taxon>Pezizomycetes</taxon>
        <taxon>Pezizales</taxon>
        <taxon>Tuberaceae</taxon>
        <taxon>Tuber</taxon>
    </lineage>
</organism>
<proteinExistence type="predicted"/>
<comment type="caution">
    <text evidence="2">The sequence shown here is derived from an EMBL/GenBank/DDBJ whole genome shotgun (WGS) entry which is preliminary data.</text>
</comment>
<gene>
    <name evidence="2" type="ORF">B9Z19DRAFT_1097941</name>
</gene>
<sequence length="83" mass="9567">MRLGGGRGVLSLFELLKGVSFRWFVGCVCVLCRFGNSDDGNEAVEEDIFFFFELRRGRRSGVFMFFVFYRIVRGVVGIIFDNH</sequence>
<feature type="transmembrane region" description="Helical" evidence="1">
    <location>
        <begin position="62"/>
        <end position="80"/>
    </location>
</feature>
<dbReference type="AlphaFoldDB" id="A0A2T6Z9I7"/>
<reference evidence="2 3" key="1">
    <citation type="submission" date="2017-04" db="EMBL/GenBank/DDBJ databases">
        <title>Draft genome sequence of Tuber borchii Vittad., a whitish edible truffle.</title>
        <authorList>
            <consortium name="DOE Joint Genome Institute"/>
            <person name="Murat C."/>
            <person name="Kuo A."/>
            <person name="Barry K.W."/>
            <person name="Clum A."/>
            <person name="Dockter R.B."/>
            <person name="Fauchery L."/>
            <person name="Iotti M."/>
            <person name="Kohler A."/>
            <person name="Labutti K."/>
            <person name="Lindquist E.A."/>
            <person name="Lipzen A."/>
            <person name="Ohm R.A."/>
            <person name="Wang M."/>
            <person name="Grigoriev I.V."/>
            <person name="Zambonelli A."/>
            <person name="Martin F.M."/>
        </authorList>
    </citation>
    <scope>NUCLEOTIDE SEQUENCE [LARGE SCALE GENOMIC DNA]</scope>
    <source>
        <strain evidence="2 3">Tbo3840</strain>
    </source>
</reference>
<keyword evidence="1" id="KW-1133">Transmembrane helix</keyword>
<dbReference type="EMBL" id="NESQ01000704">
    <property type="protein sequence ID" value="PUU72158.1"/>
    <property type="molecule type" value="Genomic_DNA"/>
</dbReference>
<accession>A0A2T6Z9I7</accession>